<protein>
    <submittedName>
        <fullName evidence="1">Uncharacterized protein</fullName>
    </submittedName>
</protein>
<evidence type="ECO:0000313" key="1">
    <source>
        <dbReference type="EMBL" id="KAA6378784.1"/>
    </source>
</evidence>
<dbReference type="EMBL" id="SNRW01008924">
    <property type="protein sequence ID" value="KAA6378784.1"/>
    <property type="molecule type" value="Genomic_DNA"/>
</dbReference>
<reference evidence="1 2" key="1">
    <citation type="submission" date="2019-03" db="EMBL/GenBank/DDBJ databases">
        <title>Single cell metagenomics reveals metabolic interactions within the superorganism composed of flagellate Streblomastix strix and complex community of Bacteroidetes bacteria on its surface.</title>
        <authorList>
            <person name="Treitli S.C."/>
            <person name="Kolisko M."/>
            <person name="Husnik F."/>
            <person name="Keeling P."/>
            <person name="Hampl V."/>
        </authorList>
    </citation>
    <scope>NUCLEOTIDE SEQUENCE [LARGE SCALE GENOMIC DNA]</scope>
    <source>
        <strain evidence="1">ST1C</strain>
    </source>
</reference>
<organism evidence="1 2">
    <name type="scientific">Streblomastix strix</name>
    <dbReference type="NCBI Taxonomy" id="222440"/>
    <lineage>
        <taxon>Eukaryota</taxon>
        <taxon>Metamonada</taxon>
        <taxon>Preaxostyla</taxon>
        <taxon>Oxymonadida</taxon>
        <taxon>Streblomastigidae</taxon>
        <taxon>Streblomastix</taxon>
    </lineage>
</organism>
<sequence>MEDIGIGMQFGELADKGLYNEDVYIYDQIMDGTSAHVDKLDAEIEALNKGENGQSDNDDIRGLRNMLLFNMNIINIIGFDI</sequence>
<proteinExistence type="predicted"/>
<comment type="caution">
    <text evidence="1">The sequence shown here is derived from an EMBL/GenBank/DDBJ whole genome shotgun (WGS) entry which is preliminary data.</text>
</comment>
<dbReference type="AlphaFoldDB" id="A0A5J4V8H1"/>
<gene>
    <name evidence="1" type="ORF">EZS28_025689</name>
</gene>
<evidence type="ECO:0000313" key="2">
    <source>
        <dbReference type="Proteomes" id="UP000324800"/>
    </source>
</evidence>
<dbReference type="Proteomes" id="UP000324800">
    <property type="component" value="Unassembled WGS sequence"/>
</dbReference>
<accession>A0A5J4V8H1</accession>
<name>A0A5J4V8H1_9EUKA</name>